<dbReference type="Pfam" id="PF00364">
    <property type="entry name" value="Biotin_lipoyl"/>
    <property type="match status" value="1"/>
</dbReference>
<dbReference type="Proteomes" id="UP000008555">
    <property type="component" value="Chromosome"/>
</dbReference>
<sequence>MWVTIRPQHDHQNRQGKFVDIRKIKKLIELINETGVGEIEVKSGEESVRISRFPTQTIAPTVPSFAPPSETTFQKPAVAEKMPLKEAEEPPEGHRVKSPMVGTVYLAPTPGAKPFVEVGQRVSVGDTICLIEAMKMYNKIEADKSGVISARLVENEQPVEFDQPLFIIESNE</sequence>
<evidence type="ECO:0000256" key="5">
    <source>
        <dbReference type="ARBA" id="ARBA00022832"/>
    </source>
</evidence>
<dbReference type="GO" id="GO:0009317">
    <property type="term" value="C:acetyl-CoA carboxylase complex"/>
    <property type="evidence" value="ECO:0007669"/>
    <property type="project" value="InterPro"/>
</dbReference>
<dbReference type="NCBIfam" id="TIGR00531">
    <property type="entry name" value="BCCP"/>
    <property type="match status" value="1"/>
</dbReference>
<evidence type="ECO:0000256" key="7">
    <source>
        <dbReference type="ARBA" id="ARBA00023160"/>
    </source>
</evidence>
<dbReference type="InterPro" id="IPR011053">
    <property type="entry name" value="Single_hybrid_motif"/>
</dbReference>
<keyword evidence="8 9" id="KW-0092">Biotin</keyword>
<dbReference type="InterPro" id="IPR000089">
    <property type="entry name" value="Biotin_lipoyl"/>
</dbReference>
<evidence type="ECO:0000256" key="6">
    <source>
        <dbReference type="ARBA" id="ARBA00023098"/>
    </source>
</evidence>
<keyword evidence="6 9" id="KW-0443">Lipid metabolism</keyword>
<dbReference type="HOGENOM" id="CLU_016733_3_1_6"/>
<dbReference type="InterPro" id="IPR001882">
    <property type="entry name" value="Biotin_BS"/>
</dbReference>
<evidence type="ECO:0000256" key="3">
    <source>
        <dbReference type="ARBA" id="ARBA00017562"/>
    </source>
</evidence>
<reference evidence="11 12" key="1">
    <citation type="journal article" date="2009" name="Infect. Immun.">
        <title>Comparative genomics reveal extensive transposon-mediated genomic plasticity and diversity among potential effector proteins within the genus Coxiella.</title>
        <authorList>
            <person name="Beare P.A."/>
            <person name="Unsworth N."/>
            <person name="Andoh M."/>
            <person name="Voth D.E."/>
            <person name="Omsland A."/>
            <person name="Gilk S.D."/>
            <person name="Williams K.P."/>
            <person name="Sobral B.W."/>
            <person name="Kupko J.J.III."/>
            <person name="Porcella S.F."/>
            <person name="Samuel J.E."/>
            <person name="Heinzen R.A."/>
        </authorList>
    </citation>
    <scope>NUCLEOTIDE SEQUENCE [LARGE SCALE GENOMIC DNA]</scope>
    <source>
        <strain evidence="11 12">Dugway 5J108-111</strain>
    </source>
</reference>
<dbReference type="PANTHER" id="PTHR45266:SF3">
    <property type="entry name" value="OXALOACETATE DECARBOXYLASE ALPHA CHAIN"/>
    <property type="match status" value="1"/>
</dbReference>
<dbReference type="InterPro" id="IPR001249">
    <property type="entry name" value="AcCoA_biotinCC"/>
</dbReference>
<dbReference type="PROSITE" id="PS00188">
    <property type="entry name" value="BIOTIN"/>
    <property type="match status" value="1"/>
</dbReference>
<dbReference type="PROSITE" id="PS50968">
    <property type="entry name" value="BIOTINYL_LIPOYL"/>
    <property type="match status" value="1"/>
</dbReference>
<dbReference type="EMBL" id="CP000733">
    <property type="protein sequence ID" value="ABS76851.2"/>
    <property type="molecule type" value="Genomic_DNA"/>
</dbReference>
<proteinExistence type="predicted"/>
<dbReference type="PRINTS" id="PR01071">
    <property type="entry name" value="ACOABIOTINCC"/>
</dbReference>
<organism evidence="11 12">
    <name type="scientific">Coxiella burnetii (strain Dugway 5J108-111)</name>
    <dbReference type="NCBI Taxonomy" id="434922"/>
    <lineage>
        <taxon>Bacteria</taxon>
        <taxon>Pseudomonadati</taxon>
        <taxon>Pseudomonadota</taxon>
        <taxon>Gammaproteobacteria</taxon>
        <taxon>Legionellales</taxon>
        <taxon>Coxiellaceae</taxon>
        <taxon>Coxiella</taxon>
    </lineage>
</organism>
<protein>
    <recommendedName>
        <fullName evidence="3 9">Biotin carboxyl carrier protein of acetyl-CoA carboxylase</fullName>
    </recommendedName>
</protein>
<dbReference type="PANTHER" id="PTHR45266">
    <property type="entry name" value="OXALOACETATE DECARBOXYLASE ALPHA CHAIN"/>
    <property type="match status" value="1"/>
</dbReference>
<comment type="function">
    <text evidence="1 9">This protein is a component of the acetyl coenzyme A carboxylase complex; first, biotin carboxylase catalyzes the carboxylation of the carrier protein and then the transcarboxylase transfers the carboxyl group to form malonyl-CoA.</text>
</comment>
<keyword evidence="7 9" id="KW-0275">Fatty acid biosynthesis</keyword>
<accession>A9KC05</accession>
<dbReference type="SUPFAM" id="SSF51230">
    <property type="entry name" value="Single hybrid motif"/>
    <property type="match status" value="1"/>
</dbReference>
<evidence type="ECO:0000256" key="8">
    <source>
        <dbReference type="ARBA" id="ARBA00023267"/>
    </source>
</evidence>
<evidence type="ECO:0000313" key="11">
    <source>
        <dbReference type="EMBL" id="ABS76851.2"/>
    </source>
</evidence>
<dbReference type="InterPro" id="IPR050709">
    <property type="entry name" value="Biotin_Carboxyl_Carrier/Decarb"/>
</dbReference>
<evidence type="ECO:0000313" key="12">
    <source>
        <dbReference type="Proteomes" id="UP000008555"/>
    </source>
</evidence>
<dbReference type="AlphaFoldDB" id="A9KC05"/>
<dbReference type="Gene3D" id="2.40.50.100">
    <property type="match status" value="1"/>
</dbReference>
<dbReference type="FunFam" id="2.40.50.100:FF:000003">
    <property type="entry name" value="Acetyl-CoA carboxylase biotin carboxyl carrier protein"/>
    <property type="match status" value="1"/>
</dbReference>
<dbReference type="GO" id="GO:0003989">
    <property type="term" value="F:acetyl-CoA carboxylase activity"/>
    <property type="evidence" value="ECO:0007669"/>
    <property type="project" value="InterPro"/>
</dbReference>
<gene>
    <name evidence="11" type="primary">accB</name>
    <name evidence="11" type="ordered locus">CBUD_0277</name>
</gene>
<keyword evidence="4 9" id="KW-0444">Lipid biosynthesis</keyword>
<dbReference type="KEGG" id="cbd:CBUD_0277"/>
<name>A9KC05_COXBN</name>
<keyword evidence="11" id="KW-0436">Ligase</keyword>
<dbReference type="UniPathway" id="UPA00094"/>
<keyword evidence="5 9" id="KW-0276">Fatty acid metabolism</keyword>
<feature type="domain" description="Lipoyl-binding" evidence="10">
    <location>
        <begin position="93"/>
        <end position="169"/>
    </location>
</feature>
<evidence type="ECO:0000256" key="9">
    <source>
        <dbReference type="RuleBase" id="RU364072"/>
    </source>
</evidence>
<comment type="pathway">
    <text evidence="2 9">Lipid metabolism; fatty acid biosynthesis.</text>
</comment>
<evidence type="ECO:0000256" key="4">
    <source>
        <dbReference type="ARBA" id="ARBA00022516"/>
    </source>
</evidence>
<dbReference type="CDD" id="cd06850">
    <property type="entry name" value="biotinyl_domain"/>
    <property type="match status" value="1"/>
</dbReference>
<evidence type="ECO:0000256" key="1">
    <source>
        <dbReference type="ARBA" id="ARBA00003761"/>
    </source>
</evidence>
<evidence type="ECO:0000259" key="10">
    <source>
        <dbReference type="PROSITE" id="PS50968"/>
    </source>
</evidence>
<evidence type="ECO:0000256" key="2">
    <source>
        <dbReference type="ARBA" id="ARBA00005194"/>
    </source>
</evidence>
<dbReference type="GO" id="GO:0006633">
    <property type="term" value="P:fatty acid biosynthetic process"/>
    <property type="evidence" value="ECO:0007669"/>
    <property type="project" value="UniProtKB-UniPathway"/>
</dbReference>